<sequence>MKSTILLSVFVLAMGLSACEKIDSEEPPIPTVPELTLAEKAKKYTDEHPDIQSPLIINTLPKSVNVALGTVFIDTFKFGYNSQEQLVQISTDKGPVLDITLDQAARKATGKFGKQELNFQLNQNGLAESAVGFFSSGKEANNQYFYKNGYLVAMTDKLYLTTLKYSGNGDLLEWKGTTHQGERVNISYEYTDYPNTIRQEVTYWTTNHLSFRGDFLGKYSSKLLKKAVISVPSLGGSTFVLDFEYTFDIKDRVSRMLIKRDALSDVLYEYRY</sequence>
<dbReference type="AlphaFoldDB" id="A0A344TLU5"/>
<dbReference type="EMBL" id="CP030850">
    <property type="protein sequence ID" value="AXE19616.1"/>
    <property type="molecule type" value="Genomic_DNA"/>
</dbReference>
<dbReference type="KEGG" id="run:DR864_18675"/>
<dbReference type="RefSeq" id="WP_114068385.1">
    <property type="nucleotide sequence ID" value="NZ_CP030850.1"/>
</dbReference>
<accession>A0A344TLU5</accession>
<dbReference type="Proteomes" id="UP000251993">
    <property type="component" value="Chromosome"/>
</dbReference>
<evidence type="ECO:0000256" key="1">
    <source>
        <dbReference type="SAM" id="SignalP"/>
    </source>
</evidence>
<evidence type="ECO:0000313" key="3">
    <source>
        <dbReference type="Proteomes" id="UP000251993"/>
    </source>
</evidence>
<gene>
    <name evidence="2" type="ORF">DR864_18675</name>
</gene>
<proteinExistence type="predicted"/>
<protein>
    <recommendedName>
        <fullName evidence="4">DUF4595 domain-containing protein</fullName>
    </recommendedName>
</protein>
<dbReference type="OrthoDB" id="931392at2"/>
<keyword evidence="1" id="KW-0732">Signal</keyword>
<dbReference type="PROSITE" id="PS51257">
    <property type="entry name" value="PROKAR_LIPOPROTEIN"/>
    <property type="match status" value="1"/>
</dbReference>
<name>A0A344TLU5_9BACT</name>
<organism evidence="2 3">
    <name type="scientific">Runella rosea</name>
    <dbReference type="NCBI Taxonomy" id="2259595"/>
    <lineage>
        <taxon>Bacteria</taxon>
        <taxon>Pseudomonadati</taxon>
        <taxon>Bacteroidota</taxon>
        <taxon>Cytophagia</taxon>
        <taxon>Cytophagales</taxon>
        <taxon>Spirosomataceae</taxon>
        <taxon>Runella</taxon>
    </lineage>
</organism>
<feature type="chain" id="PRO_5016939277" description="DUF4595 domain-containing protein" evidence="1">
    <location>
        <begin position="19"/>
        <end position="272"/>
    </location>
</feature>
<feature type="signal peptide" evidence="1">
    <location>
        <begin position="1"/>
        <end position="18"/>
    </location>
</feature>
<evidence type="ECO:0000313" key="2">
    <source>
        <dbReference type="EMBL" id="AXE19616.1"/>
    </source>
</evidence>
<keyword evidence="3" id="KW-1185">Reference proteome</keyword>
<evidence type="ECO:0008006" key="4">
    <source>
        <dbReference type="Google" id="ProtNLM"/>
    </source>
</evidence>
<reference evidence="2 3" key="1">
    <citation type="submission" date="2018-07" db="EMBL/GenBank/DDBJ databases">
        <title>Genome sequencing of Runella.</title>
        <authorList>
            <person name="Baek M.-G."/>
            <person name="Yi H."/>
        </authorList>
    </citation>
    <scope>NUCLEOTIDE SEQUENCE [LARGE SCALE GENOMIC DNA]</scope>
    <source>
        <strain evidence="2 3">HYN0085</strain>
    </source>
</reference>